<dbReference type="InterPro" id="IPR046342">
    <property type="entry name" value="CBS_dom_sf"/>
</dbReference>
<comment type="caution">
    <text evidence="2">The sequence shown here is derived from an EMBL/GenBank/DDBJ whole genome shotgun (WGS) entry which is preliminary data.</text>
</comment>
<dbReference type="Gene3D" id="3.10.580.10">
    <property type="entry name" value="CBS-domain"/>
    <property type="match status" value="2"/>
</dbReference>
<evidence type="ECO:0000313" key="3">
    <source>
        <dbReference type="Proteomes" id="UP000242181"/>
    </source>
</evidence>
<dbReference type="Proteomes" id="UP000242181">
    <property type="component" value="Unassembled WGS sequence"/>
</dbReference>
<dbReference type="GO" id="GO:0016301">
    <property type="term" value="F:kinase activity"/>
    <property type="evidence" value="ECO:0007669"/>
    <property type="project" value="UniProtKB-KW"/>
</dbReference>
<keyword evidence="3" id="KW-1185">Reference proteome</keyword>
<accession>A0A2P7QQ10</accession>
<evidence type="ECO:0000259" key="1">
    <source>
        <dbReference type="Pfam" id="PF00571"/>
    </source>
</evidence>
<keyword evidence="2" id="KW-0808">Transferase</keyword>
<dbReference type="Pfam" id="PF00571">
    <property type="entry name" value="CBS"/>
    <property type="match status" value="1"/>
</dbReference>
<name>A0A2P7QQ10_9GAMM</name>
<reference evidence="2 3" key="1">
    <citation type="submission" date="2018-03" db="EMBL/GenBank/DDBJ databases">
        <title>The draft genome of Zobellella taiwanensis JCM 13381.</title>
        <authorList>
            <person name="Liu L."/>
            <person name="Li L."/>
            <person name="Wang T."/>
            <person name="Zhang X."/>
            <person name="Liang L."/>
        </authorList>
    </citation>
    <scope>NUCLEOTIDE SEQUENCE [LARGE SCALE GENOMIC DNA]</scope>
    <source>
        <strain evidence="2 3">JCM 13381</strain>
    </source>
</reference>
<sequence>MKTLNLYAVEQGDHLIQPGEIRDLDLSSPARELLNDFRQNPPTMIDANTRAAELLGMMHHDHTRLKLVVDEQEELIGIIHLEQLNGQAFVRRVANGDHRNDITVSDLMCPRDKLRALDYQQLQDCSIADVIHALQSSGEQHCLVIERESHQIRGVLCARDIAQRLGMRFDIHTPPTFLNLFGSLPA</sequence>
<dbReference type="OrthoDB" id="5295117at2"/>
<dbReference type="RefSeq" id="WP_106453997.1">
    <property type="nucleotide sequence ID" value="NZ_PXYH01000017.1"/>
</dbReference>
<dbReference type="SUPFAM" id="SSF54631">
    <property type="entry name" value="CBS-domain pair"/>
    <property type="match status" value="1"/>
</dbReference>
<proteinExistence type="predicted"/>
<feature type="domain" description="CBS" evidence="1">
    <location>
        <begin position="39"/>
        <end position="83"/>
    </location>
</feature>
<gene>
    <name evidence="2" type="ORF">C7I36_12280</name>
</gene>
<dbReference type="AlphaFoldDB" id="A0A2P7QQ10"/>
<keyword evidence="2" id="KW-0418">Kinase</keyword>
<protein>
    <submittedName>
        <fullName evidence="2">Histidine kinase</fullName>
    </submittedName>
</protein>
<dbReference type="EMBL" id="PXYH01000017">
    <property type="protein sequence ID" value="PSJ40046.1"/>
    <property type="molecule type" value="Genomic_DNA"/>
</dbReference>
<dbReference type="InterPro" id="IPR000644">
    <property type="entry name" value="CBS_dom"/>
</dbReference>
<evidence type="ECO:0000313" key="2">
    <source>
        <dbReference type="EMBL" id="PSJ40046.1"/>
    </source>
</evidence>
<organism evidence="2 3">
    <name type="scientific">Zobellella taiwanensis</name>
    <dbReference type="NCBI Taxonomy" id="347535"/>
    <lineage>
        <taxon>Bacteria</taxon>
        <taxon>Pseudomonadati</taxon>
        <taxon>Pseudomonadota</taxon>
        <taxon>Gammaproteobacteria</taxon>
        <taxon>Aeromonadales</taxon>
        <taxon>Aeromonadaceae</taxon>
        <taxon>Zobellella</taxon>
    </lineage>
</organism>